<dbReference type="InterPro" id="IPR002110">
    <property type="entry name" value="Ankyrin_rpt"/>
</dbReference>
<evidence type="ECO:0008006" key="6">
    <source>
        <dbReference type="Google" id="ProtNLM"/>
    </source>
</evidence>
<feature type="repeat" description="ANK" evidence="3">
    <location>
        <begin position="79"/>
        <end position="111"/>
    </location>
</feature>
<feature type="repeat" description="ANK" evidence="3">
    <location>
        <begin position="111"/>
        <end position="143"/>
    </location>
</feature>
<feature type="repeat" description="ANK" evidence="3">
    <location>
        <begin position="177"/>
        <end position="211"/>
    </location>
</feature>
<dbReference type="PANTHER" id="PTHR24173:SF74">
    <property type="entry name" value="ANKYRIN REPEAT DOMAIN-CONTAINING PROTEIN 16"/>
    <property type="match status" value="1"/>
</dbReference>
<feature type="repeat" description="ANK" evidence="3">
    <location>
        <begin position="51"/>
        <end position="79"/>
    </location>
</feature>
<dbReference type="EMBL" id="JALNTZ010000003">
    <property type="protein sequence ID" value="KAJ3658929.1"/>
    <property type="molecule type" value="Genomic_DNA"/>
</dbReference>
<dbReference type="AlphaFoldDB" id="A0AA38MK43"/>
<evidence type="ECO:0000256" key="3">
    <source>
        <dbReference type="PROSITE-ProRule" id="PRU00023"/>
    </source>
</evidence>
<feature type="repeat" description="ANK" evidence="3">
    <location>
        <begin position="278"/>
        <end position="310"/>
    </location>
</feature>
<keyword evidence="1" id="KW-0677">Repeat</keyword>
<feature type="repeat" description="ANK" evidence="3">
    <location>
        <begin position="470"/>
        <end position="498"/>
    </location>
</feature>
<keyword evidence="5" id="KW-1185">Reference proteome</keyword>
<proteinExistence type="predicted"/>
<dbReference type="PRINTS" id="PR01415">
    <property type="entry name" value="ANKYRIN"/>
</dbReference>
<dbReference type="SMART" id="SM00248">
    <property type="entry name" value="ANK"/>
    <property type="match status" value="23"/>
</dbReference>
<keyword evidence="2 3" id="KW-0040">ANK repeat</keyword>
<dbReference type="Pfam" id="PF12796">
    <property type="entry name" value="Ank_2"/>
    <property type="match status" value="7"/>
</dbReference>
<dbReference type="Gene3D" id="1.25.40.20">
    <property type="entry name" value="Ankyrin repeat-containing domain"/>
    <property type="match status" value="11"/>
</dbReference>
<dbReference type="Pfam" id="PF00023">
    <property type="entry name" value="Ank"/>
    <property type="match status" value="2"/>
</dbReference>
<protein>
    <recommendedName>
        <fullName evidence="6">Ankyrin repeat protein</fullName>
    </recommendedName>
</protein>
<evidence type="ECO:0000313" key="4">
    <source>
        <dbReference type="EMBL" id="KAJ3658929.1"/>
    </source>
</evidence>
<dbReference type="PROSITE" id="PS50297">
    <property type="entry name" value="ANK_REP_REGION"/>
    <property type="match status" value="14"/>
</dbReference>
<feature type="repeat" description="ANK" evidence="3">
    <location>
        <begin position="437"/>
        <end position="469"/>
    </location>
</feature>
<organism evidence="4 5">
    <name type="scientific">Zophobas morio</name>
    <dbReference type="NCBI Taxonomy" id="2755281"/>
    <lineage>
        <taxon>Eukaryota</taxon>
        <taxon>Metazoa</taxon>
        <taxon>Ecdysozoa</taxon>
        <taxon>Arthropoda</taxon>
        <taxon>Hexapoda</taxon>
        <taxon>Insecta</taxon>
        <taxon>Pterygota</taxon>
        <taxon>Neoptera</taxon>
        <taxon>Endopterygota</taxon>
        <taxon>Coleoptera</taxon>
        <taxon>Polyphaga</taxon>
        <taxon>Cucujiformia</taxon>
        <taxon>Tenebrionidae</taxon>
        <taxon>Zophobas</taxon>
    </lineage>
</organism>
<feature type="repeat" description="ANK" evidence="3">
    <location>
        <begin position="363"/>
        <end position="395"/>
    </location>
</feature>
<feature type="repeat" description="ANK" evidence="3">
    <location>
        <begin position="311"/>
        <end position="340"/>
    </location>
</feature>
<reference evidence="4" key="1">
    <citation type="journal article" date="2023" name="G3 (Bethesda)">
        <title>Whole genome assemblies of Zophobas morio and Tenebrio molitor.</title>
        <authorList>
            <person name="Kaur S."/>
            <person name="Stinson S.A."/>
            <person name="diCenzo G.C."/>
        </authorList>
    </citation>
    <scope>NUCLEOTIDE SEQUENCE</scope>
    <source>
        <strain evidence="4">QUZm001</strain>
    </source>
</reference>
<feature type="repeat" description="ANK" evidence="3">
    <location>
        <begin position="816"/>
        <end position="848"/>
    </location>
</feature>
<dbReference type="InterPro" id="IPR036770">
    <property type="entry name" value="Ankyrin_rpt-contain_sf"/>
</dbReference>
<evidence type="ECO:0000256" key="2">
    <source>
        <dbReference type="ARBA" id="ARBA00023043"/>
    </source>
</evidence>
<feature type="repeat" description="ANK" evidence="3">
    <location>
        <begin position="566"/>
        <end position="598"/>
    </location>
</feature>
<feature type="repeat" description="ANK" evidence="3">
    <location>
        <begin position="599"/>
        <end position="631"/>
    </location>
</feature>
<gene>
    <name evidence="4" type="ORF">Zmor_010643</name>
</gene>
<dbReference type="Proteomes" id="UP001168821">
    <property type="component" value="Unassembled WGS sequence"/>
</dbReference>
<accession>A0AA38MK43</accession>
<feature type="repeat" description="ANK" evidence="3">
    <location>
        <begin position="696"/>
        <end position="728"/>
    </location>
</feature>
<dbReference type="PROSITE" id="PS50088">
    <property type="entry name" value="ANK_REPEAT"/>
    <property type="match status" value="17"/>
</dbReference>
<name>A0AA38MK43_9CUCU</name>
<feature type="repeat" description="ANK" evidence="3">
    <location>
        <begin position="632"/>
        <end position="664"/>
    </location>
</feature>
<feature type="repeat" description="ANK" evidence="3">
    <location>
        <begin position="783"/>
        <end position="815"/>
    </location>
</feature>
<feature type="repeat" description="ANK" evidence="3">
    <location>
        <begin position="144"/>
        <end position="176"/>
    </location>
</feature>
<comment type="caution">
    <text evidence="4">The sequence shown here is derived from an EMBL/GenBank/DDBJ whole genome shotgun (WGS) entry which is preliminary data.</text>
</comment>
<dbReference type="PANTHER" id="PTHR24173">
    <property type="entry name" value="ANKYRIN REPEAT CONTAINING"/>
    <property type="match status" value="1"/>
</dbReference>
<dbReference type="SUPFAM" id="SSF48403">
    <property type="entry name" value="Ankyrin repeat"/>
    <property type="match status" value="3"/>
</dbReference>
<feature type="repeat" description="ANK" evidence="3">
    <location>
        <begin position="18"/>
        <end position="50"/>
    </location>
</feature>
<evidence type="ECO:0000313" key="5">
    <source>
        <dbReference type="Proteomes" id="UP001168821"/>
    </source>
</evidence>
<evidence type="ECO:0000256" key="1">
    <source>
        <dbReference type="ARBA" id="ARBA00022737"/>
    </source>
</evidence>
<sequence>MGECIEEKNAFIEIMKEIGWSPLHCMTEREDLNSIKELLAQDSNVNILDDCNRTPLSVAASKGNLELVEFLVSKGADVNQGFPLHYASEKGHFHIVNYLVKNGALTNLEKENTYPLLIAASNGDLEIVKVLTEHGADVHVVDKDKETALHWACDSGNIDLISFLIDVGCNTDIQDKFGLTPLSICLIRKENRPDLVKLLLKKGASASIPDEEGYTYLHSAEHPESLLELIKHGVNVNSQNIYQETPLYNVSFYRQIEYIECAKVLLQNGANPNIPAKGGWTPLHFAAAEGYLEYVEELLQWKADVNSVNAENIIPLHLAAYNGHLEIVKLLLENGSFIDIPVIDLPYINNNVPYLIEREAITDGLTPISLAATNGHKEVCELLAQFGAKTENAENSCVTKKINDWPQNNLLSSVRSNNLEEIESVSDVGCLEVVDLIGWTLLHHAVYNGFYDMSHLLIKKGISVNALDKYQRTPLSIAAAKNDVRMFNLLMDSGSDVNLGFVLHYAIDQESLECIHELIKYSCDINVSDKTDLETPPLLQAVSALKTKIVNILLTHKANPNCTNKHKETPLHLSCRLGDLETAQILLNHGANVNAVDSIKETPLLNAARSNNNDLVKLLLSNDADVHAKNNFDWTSLHNAAYSNSEIVALDLINAGASVNAVNDEGETPLFSAVGNVAILQTLIQHAADVNYRAPGGWTALHECTEEGNLDCVKELLKHNANVNSASAEFVLPIYIAAIGGHASIVEELLQHGSIVDPAILNIGVIRDDSGNHPLSERYHIVAGNTPLIGAASKGYLDVVKVLCLHGASLNAVNHEGNSALHEAVVNGFVEIVDFLLTLEIDLDIKNVEQKSALDLAKDQKNEELVQLISTKIR</sequence>